<gene>
    <name evidence="3" type="ORF">SAMN04487884_11594</name>
</gene>
<sequence>MKTGISIYLSSGIEQNEEVIRKARAAGASYGFTSLHIPEEDYDDYKKRVVELLKLTHDAGIELTMDVEGDTPSKLGLSKMEDLLDYGVTSIRLDYGFTDEDVVRLSQNFNIVWNASTVDPFDIRKWEKLGADIDRFTACHNYYPKPYTGLDLNDVRDTNKTLKSFGYTVSAFVPGDKTFRGPLNLGLPTIEDHRKTKDNLVANMMDLYGAYTDIVMVGDVDISDDNWNRLHDLSDGYIRLHATFYDGAGASRISGNINHERPDSSPYIIRSQESRAYFKDINIPVVNSIECTEGTICISNDEYLRYKGEIEICRTRRSADSKVNVIGQIVQDDLKYLPYIKNGMGFVIEEA</sequence>
<reference evidence="3 4" key="1">
    <citation type="submission" date="2016-10" db="EMBL/GenBank/DDBJ databases">
        <authorList>
            <person name="de Groot N.N."/>
        </authorList>
    </citation>
    <scope>NUCLEOTIDE SEQUENCE [LARGE SCALE GENOMIC DNA]</scope>
    <source>
        <strain evidence="3 4">AR40</strain>
    </source>
</reference>
<dbReference type="InterPro" id="IPR017853">
    <property type="entry name" value="GH"/>
</dbReference>
<organism evidence="3 4">
    <name type="scientific">Butyrivibrio fibrisolvens</name>
    <dbReference type="NCBI Taxonomy" id="831"/>
    <lineage>
        <taxon>Bacteria</taxon>
        <taxon>Bacillati</taxon>
        <taxon>Bacillota</taxon>
        <taxon>Clostridia</taxon>
        <taxon>Lachnospirales</taxon>
        <taxon>Lachnospiraceae</taxon>
        <taxon>Butyrivibrio</taxon>
    </lineage>
</organism>
<evidence type="ECO:0000259" key="1">
    <source>
        <dbReference type="Pfam" id="PF05913"/>
    </source>
</evidence>
<dbReference type="Pfam" id="PF19200">
    <property type="entry name" value="MupG_N"/>
    <property type="match status" value="1"/>
</dbReference>
<evidence type="ECO:0008006" key="5">
    <source>
        <dbReference type="Google" id="ProtNLM"/>
    </source>
</evidence>
<feature type="domain" description="6-phospho-N-acetylmuramidase C-terminal" evidence="1">
    <location>
        <begin position="257"/>
        <end position="348"/>
    </location>
</feature>
<name>A0A1H9TQA0_BUTFI</name>
<evidence type="ECO:0000259" key="2">
    <source>
        <dbReference type="Pfam" id="PF19200"/>
    </source>
</evidence>
<evidence type="ECO:0000313" key="3">
    <source>
        <dbReference type="EMBL" id="SER99129.1"/>
    </source>
</evidence>
<dbReference type="RefSeq" id="WP_074756682.1">
    <property type="nucleotide sequence ID" value="NZ_FOGJ01000015.1"/>
</dbReference>
<protein>
    <recommendedName>
        <fullName evidence="5">DUF871 domain-containing protein</fullName>
    </recommendedName>
</protein>
<dbReference type="SUPFAM" id="SSF50891">
    <property type="entry name" value="Cyclophilin-like"/>
    <property type="match status" value="1"/>
</dbReference>
<dbReference type="InterPro" id="IPR043797">
    <property type="entry name" value="MupG_N"/>
</dbReference>
<dbReference type="InterPro" id="IPR043894">
    <property type="entry name" value="MupG_C"/>
</dbReference>
<dbReference type="EMBL" id="FOGJ01000015">
    <property type="protein sequence ID" value="SER99129.1"/>
    <property type="molecule type" value="Genomic_DNA"/>
</dbReference>
<dbReference type="Gene3D" id="3.20.20.70">
    <property type="entry name" value="Aldolase class I"/>
    <property type="match status" value="1"/>
</dbReference>
<dbReference type="AlphaFoldDB" id="A0A1H9TQA0"/>
<dbReference type="InterPro" id="IPR008589">
    <property type="entry name" value="MupG"/>
</dbReference>
<dbReference type="InterPro" id="IPR029000">
    <property type="entry name" value="Cyclophilin-like_dom_sf"/>
</dbReference>
<dbReference type="PANTHER" id="PTHR38435">
    <property type="match status" value="1"/>
</dbReference>
<evidence type="ECO:0000313" key="4">
    <source>
        <dbReference type="Proteomes" id="UP000182584"/>
    </source>
</evidence>
<dbReference type="Proteomes" id="UP000182584">
    <property type="component" value="Unassembled WGS sequence"/>
</dbReference>
<dbReference type="OrthoDB" id="5809921at2"/>
<dbReference type="Gene3D" id="2.40.100.10">
    <property type="entry name" value="Cyclophilin-like"/>
    <property type="match status" value="1"/>
</dbReference>
<feature type="domain" description="6-phospho-N-acetylmuramidase N-terminal" evidence="2">
    <location>
        <begin position="3"/>
        <end position="231"/>
    </location>
</feature>
<dbReference type="PANTHER" id="PTHR38435:SF2">
    <property type="entry name" value="DUF871 DOMAIN-CONTAINING PROTEIN"/>
    <property type="match status" value="1"/>
</dbReference>
<dbReference type="Pfam" id="PF05913">
    <property type="entry name" value="MupG_C"/>
    <property type="match status" value="1"/>
</dbReference>
<accession>A0A1H9TQA0</accession>
<proteinExistence type="predicted"/>
<dbReference type="InterPro" id="IPR013785">
    <property type="entry name" value="Aldolase_TIM"/>
</dbReference>
<dbReference type="SUPFAM" id="SSF51445">
    <property type="entry name" value="(Trans)glycosidases"/>
    <property type="match status" value="1"/>
</dbReference>